<protein>
    <recommendedName>
        <fullName evidence="1">Integrase catalytic domain-containing protein</fullName>
    </recommendedName>
</protein>
<comment type="caution">
    <text evidence="2">The sequence shown here is derived from an EMBL/GenBank/DDBJ whole genome shotgun (WGS) entry which is preliminary data.</text>
</comment>
<accession>A0ABQ9ZM65</accession>
<dbReference type="PANTHER" id="PTHR37984:SF5">
    <property type="entry name" value="PROTEIN NYNRIN-LIKE"/>
    <property type="match status" value="1"/>
</dbReference>
<dbReference type="Proteomes" id="UP001234178">
    <property type="component" value="Unassembled WGS sequence"/>
</dbReference>
<dbReference type="PANTHER" id="PTHR37984">
    <property type="entry name" value="PROTEIN CBG26694"/>
    <property type="match status" value="1"/>
</dbReference>
<dbReference type="InterPro" id="IPR036397">
    <property type="entry name" value="RNaseH_sf"/>
</dbReference>
<proteinExistence type="predicted"/>
<keyword evidence="3" id="KW-1185">Reference proteome</keyword>
<evidence type="ECO:0000313" key="2">
    <source>
        <dbReference type="EMBL" id="KAK4013996.1"/>
    </source>
</evidence>
<reference evidence="2 3" key="1">
    <citation type="journal article" date="2023" name="Nucleic Acids Res.">
        <title>The hologenome of Daphnia magna reveals possible DNA methylation and microbiome-mediated evolution of the host genome.</title>
        <authorList>
            <person name="Chaturvedi A."/>
            <person name="Li X."/>
            <person name="Dhandapani V."/>
            <person name="Marshall H."/>
            <person name="Kissane S."/>
            <person name="Cuenca-Cambronero M."/>
            <person name="Asole G."/>
            <person name="Calvet F."/>
            <person name="Ruiz-Romero M."/>
            <person name="Marangio P."/>
            <person name="Guigo R."/>
            <person name="Rago D."/>
            <person name="Mirbahai L."/>
            <person name="Eastwood N."/>
            <person name="Colbourne J.K."/>
            <person name="Zhou J."/>
            <person name="Mallon E."/>
            <person name="Orsini L."/>
        </authorList>
    </citation>
    <scope>NUCLEOTIDE SEQUENCE [LARGE SCALE GENOMIC DNA]</scope>
    <source>
        <strain evidence="2">LRV0_1</strain>
    </source>
</reference>
<gene>
    <name evidence="2" type="ORF">OUZ56_026544</name>
</gene>
<dbReference type="EMBL" id="JAOYFB010000004">
    <property type="protein sequence ID" value="KAK4013996.1"/>
    <property type="molecule type" value="Genomic_DNA"/>
</dbReference>
<dbReference type="PROSITE" id="PS50994">
    <property type="entry name" value="INTEGRASE"/>
    <property type="match status" value="1"/>
</dbReference>
<sequence>MVERCQACQERPVSTTRIPPPRGSFRARLQRGNGRSIRIWLSACAGLYRPSYGVAVHPSLASLSDRAVTSNFVDLGVPTRFRSDGGTQFGADAFQTALRNWGVEWQNSSPYYAQSNGHAEASVDAMKRLVEKIAPSNPGFASKTHQTFYGTKKASS</sequence>
<evidence type="ECO:0000259" key="1">
    <source>
        <dbReference type="PROSITE" id="PS50994"/>
    </source>
</evidence>
<dbReference type="InterPro" id="IPR001584">
    <property type="entry name" value="Integrase_cat-core"/>
</dbReference>
<evidence type="ECO:0000313" key="3">
    <source>
        <dbReference type="Proteomes" id="UP001234178"/>
    </source>
</evidence>
<feature type="domain" description="Integrase catalytic" evidence="1">
    <location>
        <begin position="76"/>
        <end position="156"/>
    </location>
</feature>
<dbReference type="InterPro" id="IPR012337">
    <property type="entry name" value="RNaseH-like_sf"/>
</dbReference>
<name>A0ABQ9ZM65_9CRUS</name>
<dbReference type="SUPFAM" id="SSF53098">
    <property type="entry name" value="Ribonuclease H-like"/>
    <property type="match status" value="1"/>
</dbReference>
<dbReference type="Gene3D" id="3.30.420.10">
    <property type="entry name" value="Ribonuclease H-like superfamily/Ribonuclease H"/>
    <property type="match status" value="1"/>
</dbReference>
<organism evidence="2 3">
    <name type="scientific">Daphnia magna</name>
    <dbReference type="NCBI Taxonomy" id="35525"/>
    <lineage>
        <taxon>Eukaryota</taxon>
        <taxon>Metazoa</taxon>
        <taxon>Ecdysozoa</taxon>
        <taxon>Arthropoda</taxon>
        <taxon>Crustacea</taxon>
        <taxon>Branchiopoda</taxon>
        <taxon>Diplostraca</taxon>
        <taxon>Cladocera</taxon>
        <taxon>Anomopoda</taxon>
        <taxon>Daphniidae</taxon>
        <taxon>Daphnia</taxon>
    </lineage>
</organism>
<dbReference type="InterPro" id="IPR050951">
    <property type="entry name" value="Retrovirus_Pol_polyprotein"/>
</dbReference>